<dbReference type="EMBL" id="JAAVUN010000028">
    <property type="protein sequence ID" value="NKE10498.1"/>
    <property type="molecule type" value="Genomic_DNA"/>
</dbReference>
<dbReference type="AlphaFoldDB" id="A0A846TMR0"/>
<dbReference type="RefSeq" id="WP_157980558.1">
    <property type="nucleotide sequence ID" value="NZ_JAAVUN010000028.1"/>
</dbReference>
<evidence type="ECO:0000313" key="3">
    <source>
        <dbReference type="Proteomes" id="UP000521379"/>
    </source>
</evidence>
<dbReference type="PROSITE" id="PS51502">
    <property type="entry name" value="S_R_A_B_BARREL"/>
    <property type="match status" value="1"/>
</dbReference>
<dbReference type="Pfam" id="PF07876">
    <property type="entry name" value="Dabb"/>
    <property type="match status" value="1"/>
</dbReference>
<evidence type="ECO:0000259" key="1">
    <source>
        <dbReference type="PROSITE" id="PS51502"/>
    </source>
</evidence>
<name>A0A846TMR0_9MICC</name>
<dbReference type="Proteomes" id="UP000521379">
    <property type="component" value="Unassembled WGS sequence"/>
</dbReference>
<protein>
    <submittedName>
        <fullName evidence="2">Dabb family protein</fullName>
    </submittedName>
</protein>
<feature type="domain" description="Stress-response A/B barrel" evidence="1">
    <location>
        <begin position="6"/>
        <end position="99"/>
    </location>
</feature>
<sequence length="107" mass="11647">MSGSQLTHVVAFTLNSDVSRDDPRAQVAAAITGGHPATIPEIATWVCGWDTSRRPDSADFLVVSTFDTAGDYDIFQVHPDHQRGKNAWKQIATWTVADILPGVSERP</sequence>
<dbReference type="InterPro" id="IPR013097">
    <property type="entry name" value="Dabb"/>
</dbReference>
<organism evidence="2 3">
    <name type="scientific">Kocuria subflava</name>
    <dbReference type="NCBI Taxonomy" id="1736139"/>
    <lineage>
        <taxon>Bacteria</taxon>
        <taxon>Bacillati</taxon>
        <taxon>Actinomycetota</taxon>
        <taxon>Actinomycetes</taxon>
        <taxon>Micrococcales</taxon>
        <taxon>Micrococcaceae</taxon>
        <taxon>Kocuria</taxon>
    </lineage>
</organism>
<gene>
    <name evidence="2" type="ORF">GTW58_11275</name>
</gene>
<dbReference type="Gene3D" id="3.30.70.100">
    <property type="match status" value="1"/>
</dbReference>
<reference evidence="2 3" key="1">
    <citation type="submission" date="2020-02" db="EMBL/GenBank/DDBJ databases">
        <authorList>
            <person name="Sun Q."/>
        </authorList>
    </citation>
    <scope>NUCLEOTIDE SEQUENCE [LARGE SCALE GENOMIC DNA]</scope>
    <source>
        <strain evidence="2 3">YIM 13062</strain>
    </source>
</reference>
<accession>A0A846TMR0</accession>
<dbReference type="SMART" id="SM00886">
    <property type="entry name" value="Dabb"/>
    <property type="match status" value="1"/>
</dbReference>
<proteinExistence type="predicted"/>
<evidence type="ECO:0000313" key="2">
    <source>
        <dbReference type="EMBL" id="NKE10498.1"/>
    </source>
</evidence>
<keyword evidence="3" id="KW-1185">Reference proteome</keyword>
<dbReference type="InterPro" id="IPR011008">
    <property type="entry name" value="Dimeric_a/b-barrel"/>
</dbReference>
<dbReference type="SUPFAM" id="SSF54909">
    <property type="entry name" value="Dimeric alpha+beta barrel"/>
    <property type="match status" value="1"/>
</dbReference>
<comment type="caution">
    <text evidence="2">The sequence shown here is derived from an EMBL/GenBank/DDBJ whole genome shotgun (WGS) entry which is preliminary data.</text>
</comment>